<dbReference type="Proteomes" id="UP000245119">
    <property type="component" value="Linkage Group LG11"/>
</dbReference>
<dbReference type="SMART" id="SM00186">
    <property type="entry name" value="FBG"/>
    <property type="match status" value="1"/>
</dbReference>
<accession>A0A2T7NLE7</accession>
<gene>
    <name evidence="3" type="ORF">C0Q70_17793</name>
</gene>
<dbReference type="InterPro" id="IPR014716">
    <property type="entry name" value="Fibrinogen_a/b/g_C_1"/>
</dbReference>
<dbReference type="InterPro" id="IPR002181">
    <property type="entry name" value="Fibrinogen_a/b/g_C_dom"/>
</dbReference>
<evidence type="ECO:0000313" key="3">
    <source>
        <dbReference type="EMBL" id="PVD21990.1"/>
    </source>
</evidence>
<dbReference type="Pfam" id="PF00147">
    <property type="entry name" value="Fibrinogen_C"/>
    <property type="match status" value="1"/>
</dbReference>
<proteinExistence type="predicted"/>
<reference evidence="3 4" key="1">
    <citation type="submission" date="2018-04" db="EMBL/GenBank/DDBJ databases">
        <title>The genome of golden apple snail Pomacea canaliculata provides insight into stress tolerance and invasive adaptation.</title>
        <authorList>
            <person name="Liu C."/>
            <person name="Liu B."/>
            <person name="Ren Y."/>
            <person name="Zhang Y."/>
            <person name="Wang H."/>
            <person name="Li S."/>
            <person name="Jiang F."/>
            <person name="Yin L."/>
            <person name="Zhang G."/>
            <person name="Qian W."/>
            <person name="Fan W."/>
        </authorList>
    </citation>
    <scope>NUCLEOTIDE SEQUENCE [LARGE SCALE GENOMIC DNA]</scope>
    <source>
        <strain evidence="3">SZHN2017</strain>
        <tissue evidence="3">Muscle</tissue>
    </source>
</reference>
<sequence length="353" mass="39927">MILELLWTTIFLQTAFTSELSVLTNMYIRCCDNDLYVGSVLDTVIVRSTLHCAAVCSWNARCQEINICPRDGSLGLVDCNLHGDSNLQDGNSLKYDISQDCLRMKKIADPTASMWCENGGTFENGRCRCPAQFAGTTCQRLIRDCKEAYDNGHRLGNPGLPFLIQPLGVTEPFWMVCILEWNGVSYVLMRNRMISLNANWTTAKTWIGDDLSVKLYDVDYFIGLENLYHLLRQAEYQANLFCIYNNSNSRGWIYYGQFSVAPEYSSYALTYSYASPDNYEYLDNGFSKNAPVVFSTNDHDPNSCNHSYPGWYDSDCGGYSLFADKVVWPVGGLDRNINILNIALTRVSNFVVN</sequence>
<evidence type="ECO:0000313" key="4">
    <source>
        <dbReference type="Proteomes" id="UP000245119"/>
    </source>
</evidence>
<dbReference type="InterPro" id="IPR050373">
    <property type="entry name" value="Fibrinogen_C-term_domain"/>
</dbReference>
<feature type="signal peptide" evidence="1">
    <location>
        <begin position="1"/>
        <end position="17"/>
    </location>
</feature>
<keyword evidence="4" id="KW-1185">Reference proteome</keyword>
<feature type="domain" description="Fibrinogen C-terminal" evidence="2">
    <location>
        <begin position="140"/>
        <end position="347"/>
    </location>
</feature>
<dbReference type="OrthoDB" id="6039104at2759"/>
<dbReference type="SUPFAM" id="SSF56496">
    <property type="entry name" value="Fibrinogen C-terminal domain-like"/>
    <property type="match status" value="1"/>
</dbReference>
<dbReference type="AlphaFoldDB" id="A0A2T7NLE7"/>
<name>A0A2T7NLE7_POMCA</name>
<organism evidence="3 4">
    <name type="scientific">Pomacea canaliculata</name>
    <name type="common">Golden apple snail</name>
    <dbReference type="NCBI Taxonomy" id="400727"/>
    <lineage>
        <taxon>Eukaryota</taxon>
        <taxon>Metazoa</taxon>
        <taxon>Spiralia</taxon>
        <taxon>Lophotrochozoa</taxon>
        <taxon>Mollusca</taxon>
        <taxon>Gastropoda</taxon>
        <taxon>Caenogastropoda</taxon>
        <taxon>Architaenioglossa</taxon>
        <taxon>Ampullarioidea</taxon>
        <taxon>Ampullariidae</taxon>
        <taxon>Pomacea</taxon>
    </lineage>
</organism>
<comment type="caution">
    <text evidence="3">The sequence shown here is derived from an EMBL/GenBank/DDBJ whole genome shotgun (WGS) entry which is preliminary data.</text>
</comment>
<evidence type="ECO:0000256" key="1">
    <source>
        <dbReference type="SAM" id="SignalP"/>
    </source>
</evidence>
<dbReference type="InterPro" id="IPR036056">
    <property type="entry name" value="Fibrinogen-like_C"/>
</dbReference>
<feature type="chain" id="PRO_5015743669" description="Fibrinogen C-terminal domain-containing protein" evidence="1">
    <location>
        <begin position="18"/>
        <end position="353"/>
    </location>
</feature>
<dbReference type="Gene3D" id="3.90.215.10">
    <property type="entry name" value="Gamma Fibrinogen, chain A, domain 1"/>
    <property type="match status" value="1"/>
</dbReference>
<keyword evidence="1" id="KW-0732">Signal</keyword>
<dbReference type="PANTHER" id="PTHR19143">
    <property type="entry name" value="FIBRINOGEN/TENASCIN/ANGIOPOEITIN"/>
    <property type="match status" value="1"/>
</dbReference>
<evidence type="ECO:0000259" key="2">
    <source>
        <dbReference type="SMART" id="SM00186"/>
    </source>
</evidence>
<dbReference type="EMBL" id="PZQS01000011">
    <property type="protein sequence ID" value="PVD21990.1"/>
    <property type="molecule type" value="Genomic_DNA"/>
</dbReference>
<protein>
    <recommendedName>
        <fullName evidence="2">Fibrinogen C-terminal domain-containing protein</fullName>
    </recommendedName>
</protein>